<protein>
    <recommendedName>
        <fullName evidence="6">Mid2 domain-containing protein</fullName>
    </recommendedName>
</protein>
<evidence type="ECO:0000313" key="4">
    <source>
        <dbReference type="EMBL" id="KAF2748799.1"/>
    </source>
</evidence>
<dbReference type="Proteomes" id="UP000799440">
    <property type="component" value="Unassembled WGS sequence"/>
</dbReference>
<feature type="signal peptide" evidence="3">
    <location>
        <begin position="1"/>
        <end position="19"/>
    </location>
</feature>
<accession>A0A6A6VG90</accession>
<dbReference type="EMBL" id="MU006568">
    <property type="protein sequence ID" value="KAF2748799.1"/>
    <property type="molecule type" value="Genomic_DNA"/>
</dbReference>
<gene>
    <name evidence="4" type="ORF">M011DRAFT_338163</name>
</gene>
<evidence type="ECO:0000256" key="2">
    <source>
        <dbReference type="SAM" id="Phobius"/>
    </source>
</evidence>
<feature type="region of interest" description="Disordered" evidence="1">
    <location>
        <begin position="246"/>
        <end position="307"/>
    </location>
</feature>
<evidence type="ECO:0008006" key="6">
    <source>
        <dbReference type="Google" id="ProtNLM"/>
    </source>
</evidence>
<keyword evidence="2" id="KW-0472">Membrane</keyword>
<dbReference type="OrthoDB" id="3557178at2759"/>
<feature type="compositionally biased region" description="Pro residues" evidence="1">
    <location>
        <begin position="285"/>
        <end position="296"/>
    </location>
</feature>
<reference evidence="4" key="1">
    <citation type="journal article" date="2020" name="Stud. Mycol.">
        <title>101 Dothideomycetes genomes: a test case for predicting lifestyles and emergence of pathogens.</title>
        <authorList>
            <person name="Haridas S."/>
            <person name="Albert R."/>
            <person name="Binder M."/>
            <person name="Bloem J."/>
            <person name="Labutti K."/>
            <person name="Salamov A."/>
            <person name="Andreopoulos B."/>
            <person name="Baker S."/>
            <person name="Barry K."/>
            <person name="Bills G."/>
            <person name="Bluhm B."/>
            <person name="Cannon C."/>
            <person name="Castanera R."/>
            <person name="Culley D."/>
            <person name="Daum C."/>
            <person name="Ezra D."/>
            <person name="Gonzalez J."/>
            <person name="Henrissat B."/>
            <person name="Kuo A."/>
            <person name="Liang C."/>
            <person name="Lipzen A."/>
            <person name="Lutzoni F."/>
            <person name="Magnuson J."/>
            <person name="Mondo S."/>
            <person name="Nolan M."/>
            <person name="Ohm R."/>
            <person name="Pangilinan J."/>
            <person name="Park H.-J."/>
            <person name="Ramirez L."/>
            <person name="Alfaro M."/>
            <person name="Sun H."/>
            <person name="Tritt A."/>
            <person name="Yoshinaga Y."/>
            <person name="Zwiers L.-H."/>
            <person name="Turgeon B."/>
            <person name="Goodwin S."/>
            <person name="Spatafora J."/>
            <person name="Crous P."/>
            <person name="Grigoriev I."/>
        </authorList>
    </citation>
    <scope>NUCLEOTIDE SEQUENCE</scope>
    <source>
        <strain evidence="4">CBS 119925</strain>
    </source>
</reference>
<proteinExistence type="predicted"/>
<name>A0A6A6VG90_9PLEO</name>
<evidence type="ECO:0000313" key="5">
    <source>
        <dbReference type="Proteomes" id="UP000799440"/>
    </source>
</evidence>
<keyword evidence="2" id="KW-1133">Transmembrane helix</keyword>
<sequence>MSLITLYMVMLALAPRGYADALLRSASAPLDPLITPGPKLVRRQDENPNFWGWGRAGEAEDLEVFCPESYTYSRGGLYDQCCREKPEECQFAVGCDGNTILYDFRDGTTVLSQTSEVCGGKQSICNTAYLFEFFEDLDPRLSFFCWQSSTAGIWFHTSAEAAGIPPYLVPPETTSETSTPSSSSSSAVTSSESTPTSTTTTVTVTRKKSSSKSWIAAAVIVPIAFLASLVGGILFFFRRRRNRNNGYDPASTGPSPGEPTASGPITSAPAGAPQTVQETAETFYSPPPYAPKPYDPYPSTMRQSGGDWSLGVQQHEGGYTAYPGSGQYAYAQMGNGAAELGGNEAVELEGRGR</sequence>
<keyword evidence="2" id="KW-0812">Transmembrane</keyword>
<evidence type="ECO:0000256" key="3">
    <source>
        <dbReference type="SAM" id="SignalP"/>
    </source>
</evidence>
<keyword evidence="3" id="KW-0732">Signal</keyword>
<keyword evidence="5" id="KW-1185">Reference proteome</keyword>
<evidence type="ECO:0000256" key="1">
    <source>
        <dbReference type="SAM" id="MobiDB-lite"/>
    </source>
</evidence>
<feature type="region of interest" description="Disordered" evidence="1">
    <location>
        <begin position="166"/>
        <end position="202"/>
    </location>
</feature>
<organism evidence="4 5">
    <name type="scientific">Sporormia fimetaria CBS 119925</name>
    <dbReference type="NCBI Taxonomy" id="1340428"/>
    <lineage>
        <taxon>Eukaryota</taxon>
        <taxon>Fungi</taxon>
        <taxon>Dikarya</taxon>
        <taxon>Ascomycota</taxon>
        <taxon>Pezizomycotina</taxon>
        <taxon>Dothideomycetes</taxon>
        <taxon>Pleosporomycetidae</taxon>
        <taxon>Pleosporales</taxon>
        <taxon>Sporormiaceae</taxon>
        <taxon>Sporormia</taxon>
    </lineage>
</organism>
<feature type="chain" id="PRO_5025680037" description="Mid2 domain-containing protein" evidence="3">
    <location>
        <begin position="20"/>
        <end position="353"/>
    </location>
</feature>
<feature type="compositionally biased region" description="Low complexity" evidence="1">
    <location>
        <begin position="171"/>
        <end position="202"/>
    </location>
</feature>
<dbReference type="AlphaFoldDB" id="A0A6A6VG90"/>
<feature type="transmembrane region" description="Helical" evidence="2">
    <location>
        <begin position="214"/>
        <end position="237"/>
    </location>
</feature>